<dbReference type="STRING" id="1224947.SAMN05216480_1045"/>
<keyword evidence="2" id="KW-0808">Transferase</keyword>
<dbReference type="Pfam" id="PF13679">
    <property type="entry name" value="Methyltransf_32"/>
    <property type="match status" value="1"/>
</dbReference>
<dbReference type="PANTHER" id="PTHR13369">
    <property type="match status" value="1"/>
</dbReference>
<accession>A0A1I7G9N9</accession>
<proteinExistence type="predicted"/>
<reference evidence="2 3" key="1">
    <citation type="submission" date="2016-10" db="EMBL/GenBank/DDBJ databases">
        <authorList>
            <person name="de Groot N.N."/>
        </authorList>
    </citation>
    <scope>NUCLEOTIDE SEQUENCE [LARGE SCALE GENOMIC DNA]</scope>
    <source>
        <strain evidence="2 3">CGMCC 1.12333</strain>
    </source>
</reference>
<dbReference type="PANTHER" id="PTHR13369:SF3">
    <property type="entry name" value="METHYLTRANSFERASE DOMAIN-CONTAINING PROTEIN"/>
    <property type="match status" value="1"/>
</dbReference>
<dbReference type="GO" id="GO:0032259">
    <property type="term" value="P:methylation"/>
    <property type="evidence" value="ECO:0007669"/>
    <property type="project" value="UniProtKB-KW"/>
</dbReference>
<evidence type="ECO:0000313" key="3">
    <source>
        <dbReference type="Proteomes" id="UP000199138"/>
    </source>
</evidence>
<evidence type="ECO:0000259" key="1">
    <source>
        <dbReference type="Pfam" id="PF13679"/>
    </source>
</evidence>
<gene>
    <name evidence="2" type="ORF">SAMN05216480_1045</name>
</gene>
<organism evidence="2 3">
    <name type="scientific">Pustulibacterium marinum</name>
    <dbReference type="NCBI Taxonomy" id="1224947"/>
    <lineage>
        <taxon>Bacteria</taxon>
        <taxon>Pseudomonadati</taxon>
        <taxon>Bacteroidota</taxon>
        <taxon>Flavobacteriia</taxon>
        <taxon>Flavobacteriales</taxon>
        <taxon>Flavobacteriaceae</taxon>
        <taxon>Pustulibacterium</taxon>
    </lineage>
</organism>
<name>A0A1I7G9N9_9FLAO</name>
<evidence type="ECO:0000313" key="2">
    <source>
        <dbReference type="EMBL" id="SFU45154.1"/>
    </source>
</evidence>
<dbReference type="GO" id="GO:0008168">
    <property type="term" value="F:methyltransferase activity"/>
    <property type="evidence" value="ECO:0007669"/>
    <property type="project" value="UniProtKB-KW"/>
</dbReference>
<dbReference type="GO" id="GO:0005737">
    <property type="term" value="C:cytoplasm"/>
    <property type="evidence" value="ECO:0007669"/>
    <property type="project" value="TreeGrafter"/>
</dbReference>
<keyword evidence="3" id="KW-1185">Reference proteome</keyword>
<dbReference type="AlphaFoldDB" id="A0A1I7G9N9"/>
<dbReference type="EMBL" id="FPBK01000004">
    <property type="protein sequence ID" value="SFU45154.1"/>
    <property type="molecule type" value="Genomic_DNA"/>
</dbReference>
<sequence length="388" mass="44042">MQQEVQEFITAVTESIQTKTLHRLTISGKKQKSEPLQKVIIKLVQLKNGEKLSFVYRYKTQDITKNFDIEEGISTILALFDTFANAVLFTPTRDLEIRFAKKRIILKSQKPTFTSAPTLSHNKKKKRYIDTKGNVYLTELGVLAANGQVKANMHDKYRQINKFIEIFDSLLEDTQLPKNLTVADMGSGKGYLTFAMYDYLNQHEEYTPEVVGVEFREGLVATCNAIAKKSNFEQLQFVQGMIETADINAVNILIALHACDTATDEALYKGINANANLIVVAPCCHKQIRKAFHVDHEFSSFLKHGILEERQAELITDAIRALILEAYGYKTKVFEFISSEHTAKNVMITAQKTQDITTPNPEILEKITSIKKFYGIKEHHLEKLMGLV</sequence>
<feature type="domain" description="Methyltransferase" evidence="1">
    <location>
        <begin position="155"/>
        <end position="290"/>
    </location>
</feature>
<dbReference type="Gene3D" id="3.40.50.150">
    <property type="entry name" value="Vaccinia Virus protein VP39"/>
    <property type="match status" value="1"/>
</dbReference>
<protein>
    <submittedName>
        <fullName evidence="2">Methyltransferase domain-containing protein</fullName>
    </submittedName>
</protein>
<dbReference type="Proteomes" id="UP000199138">
    <property type="component" value="Unassembled WGS sequence"/>
</dbReference>
<dbReference type="InterPro" id="IPR025714">
    <property type="entry name" value="Methyltranfer_dom"/>
</dbReference>
<keyword evidence="2" id="KW-0489">Methyltransferase</keyword>
<dbReference type="InterPro" id="IPR029063">
    <property type="entry name" value="SAM-dependent_MTases_sf"/>
</dbReference>
<dbReference type="SUPFAM" id="SSF53335">
    <property type="entry name" value="S-adenosyl-L-methionine-dependent methyltransferases"/>
    <property type="match status" value="1"/>
</dbReference>